<protein>
    <submittedName>
        <fullName evidence="1">DNA-3-methyladenine glycosylase</fullName>
        <ecNumber evidence="1">3.2.2.-</ecNumber>
    </submittedName>
</protein>
<keyword evidence="1" id="KW-0378">Hydrolase</keyword>
<organism evidence="1 2">
    <name type="scientific">Paenibacillus mesotrionivorans</name>
    <dbReference type="NCBI Taxonomy" id="3160968"/>
    <lineage>
        <taxon>Bacteria</taxon>
        <taxon>Bacillati</taxon>
        <taxon>Bacillota</taxon>
        <taxon>Bacilli</taxon>
        <taxon>Bacillales</taxon>
        <taxon>Paenibacillaceae</taxon>
        <taxon>Paenibacillus</taxon>
    </lineage>
</organism>
<sequence length="198" mass="21408">MERLGRDFFRRHTVEVAQSLIGCILARRFEDGIAAAVITETEAYRGADDPASHAHRGVTPRNRIMFGEAGMLYVYFSYGMHHCMNVVTEEDGQPGAVLLRAAMPVQGLEHFRANRPKAPEKQWMNGPGKLTAAFGVDLSFNGLDLANGGQEDLMILSGAPLPWTASPRIGISKGVELPWRFLAAPGAAAGIAGSLSFQ</sequence>
<reference evidence="1" key="1">
    <citation type="submission" date="2024-12" db="EMBL/GenBank/DDBJ databases">
        <authorList>
            <person name="Wu N."/>
        </authorList>
    </citation>
    <scope>NUCLEOTIDE SEQUENCE</scope>
    <source>
        <strain evidence="1">P15</strain>
    </source>
</reference>
<gene>
    <name evidence="1" type="ORF">ACI1P1_05165</name>
</gene>
<keyword evidence="2" id="KW-1185">Reference proteome</keyword>
<evidence type="ECO:0000313" key="1">
    <source>
        <dbReference type="EMBL" id="MFM9327690.1"/>
    </source>
</evidence>
<accession>A0ACC7NTA9</accession>
<keyword evidence="1" id="KW-0326">Glycosidase</keyword>
<evidence type="ECO:0000313" key="2">
    <source>
        <dbReference type="Proteomes" id="UP001631969"/>
    </source>
</evidence>
<dbReference type="EC" id="3.2.2.-" evidence="1"/>
<name>A0ACC7NTA9_9BACL</name>
<dbReference type="Proteomes" id="UP001631969">
    <property type="component" value="Unassembled WGS sequence"/>
</dbReference>
<proteinExistence type="predicted"/>
<dbReference type="EMBL" id="JBJURJ010000003">
    <property type="protein sequence ID" value="MFM9327690.1"/>
    <property type="molecule type" value="Genomic_DNA"/>
</dbReference>
<comment type="caution">
    <text evidence="1">The sequence shown here is derived from an EMBL/GenBank/DDBJ whole genome shotgun (WGS) entry which is preliminary data.</text>
</comment>